<keyword evidence="1" id="KW-1133">Transmembrane helix</keyword>
<name>A0A5B8M4S2_9MICO</name>
<evidence type="ECO:0000313" key="2">
    <source>
        <dbReference type="EMBL" id="QDZ15336.1"/>
    </source>
</evidence>
<dbReference type="Proteomes" id="UP000320216">
    <property type="component" value="Chromosome"/>
</dbReference>
<dbReference type="OrthoDB" id="3697173at2"/>
<proteinExistence type="predicted"/>
<organism evidence="2 3">
    <name type="scientific">Humibacter ginsenosidimutans</name>
    <dbReference type="NCBI Taxonomy" id="2599293"/>
    <lineage>
        <taxon>Bacteria</taxon>
        <taxon>Bacillati</taxon>
        <taxon>Actinomycetota</taxon>
        <taxon>Actinomycetes</taxon>
        <taxon>Micrococcales</taxon>
        <taxon>Microbacteriaceae</taxon>
        <taxon>Humibacter</taxon>
    </lineage>
</organism>
<dbReference type="AlphaFoldDB" id="A0A5B8M4S2"/>
<feature type="transmembrane region" description="Helical" evidence="1">
    <location>
        <begin position="81"/>
        <end position="99"/>
    </location>
</feature>
<protein>
    <submittedName>
        <fullName evidence="2">Uncharacterized protein</fullName>
    </submittedName>
</protein>
<evidence type="ECO:0000256" key="1">
    <source>
        <dbReference type="SAM" id="Phobius"/>
    </source>
</evidence>
<keyword evidence="3" id="KW-1185">Reference proteome</keyword>
<evidence type="ECO:0000313" key="3">
    <source>
        <dbReference type="Proteomes" id="UP000320216"/>
    </source>
</evidence>
<sequence length="193" mass="20276">MLSLRFPRDLVMIGAIFGVAAFAWAGWAQEGPPSLAWSIVLGVLSLLGLAVAGLSIPLAVRNWRTGSAISPRKRAFRVYTIVVWIEVVLAAAGGILLPISGDEQLVAPFIMLIVAVHFFFLAPVFGQPILHVTGGLLVIVAVVSAFVPTATAAHSFWCGILGAPVFLVVGVWCFVVGRREFKRASAAAAGATG</sequence>
<gene>
    <name evidence="2" type="ORF">FPZ11_11680</name>
</gene>
<feature type="transmembrane region" description="Helical" evidence="1">
    <location>
        <begin position="105"/>
        <end position="122"/>
    </location>
</feature>
<feature type="transmembrane region" description="Helical" evidence="1">
    <location>
        <begin position="35"/>
        <end position="60"/>
    </location>
</feature>
<dbReference type="EMBL" id="CP042305">
    <property type="protein sequence ID" value="QDZ15336.1"/>
    <property type="molecule type" value="Genomic_DNA"/>
</dbReference>
<keyword evidence="1" id="KW-0472">Membrane</keyword>
<reference evidence="2 3" key="1">
    <citation type="submission" date="2019-07" db="EMBL/GenBank/DDBJ databases">
        <title>Full genome sequence of Humibacter sp. WJ7-1.</title>
        <authorList>
            <person name="Im W.-T."/>
        </authorList>
    </citation>
    <scope>NUCLEOTIDE SEQUENCE [LARGE SCALE GENOMIC DNA]</scope>
    <source>
        <strain evidence="2 3">WJ7-1</strain>
    </source>
</reference>
<accession>A0A5B8M4S2</accession>
<keyword evidence="1" id="KW-0812">Transmembrane</keyword>
<feature type="transmembrane region" description="Helical" evidence="1">
    <location>
        <begin position="154"/>
        <end position="175"/>
    </location>
</feature>
<feature type="transmembrane region" description="Helical" evidence="1">
    <location>
        <begin position="129"/>
        <end position="148"/>
    </location>
</feature>
<dbReference type="KEGG" id="huw:FPZ11_11680"/>
<dbReference type="RefSeq" id="WP_146321115.1">
    <property type="nucleotide sequence ID" value="NZ_CP042305.1"/>
</dbReference>